<sequence length="266" mass="30597">MNDQREPELTDQQILDYEQRIKDEEAQKIPLVCQIEPISKLQQEFEGNTLSFQNKIRNLAVNHDRIRRCRGDAFAFAWFESLLLDTNPATFSRALDTLQSTPELLLTAGFQVLAYEDFYDVTLEQFRQIPNRRQYPDDLLATFQSDEVSNAIVMHFRFVTSAYLKNHAAEYEPFLLVEMISIDEFCSMQVEAFGRESDQYQIIALTKALGIPVEVAYLGGAEGESVNFHEFWPDEADKARGVRPLKLIYRPGGFGLWLEKNGDPVV</sequence>
<dbReference type="Gene3D" id="1.20.1300.20">
    <property type="entry name" value="Peptidase C65 Otubain, subdomain 2"/>
    <property type="match status" value="1"/>
</dbReference>
<evidence type="ECO:0000256" key="6">
    <source>
        <dbReference type="ARBA" id="ARBA00022807"/>
    </source>
</evidence>
<dbReference type="Pfam" id="PF10275">
    <property type="entry name" value="Peptidase_C65"/>
    <property type="match status" value="1"/>
</dbReference>
<protein>
    <recommendedName>
        <fullName evidence="2">ubiquitinyl hydrolase 1</fullName>
        <ecNumber evidence="2">3.4.19.12</ecNumber>
    </recommendedName>
</protein>
<comment type="caution">
    <text evidence="7">The sequence shown here is derived from an EMBL/GenBank/DDBJ whole genome shotgun (WGS) entry which is preliminary data.</text>
</comment>
<dbReference type="GO" id="GO:0006508">
    <property type="term" value="P:proteolysis"/>
    <property type="evidence" value="ECO:0007669"/>
    <property type="project" value="UniProtKB-KW"/>
</dbReference>
<keyword evidence="3" id="KW-0645">Protease</keyword>
<organism evidence="7 8">
    <name type="scientific">Jimgerdemannia flammicorona</name>
    <dbReference type="NCBI Taxonomy" id="994334"/>
    <lineage>
        <taxon>Eukaryota</taxon>
        <taxon>Fungi</taxon>
        <taxon>Fungi incertae sedis</taxon>
        <taxon>Mucoromycota</taxon>
        <taxon>Mucoromycotina</taxon>
        <taxon>Endogonomycetes</taxon>
        <taxon>Endogonales</taxon>
        <taxon>Endogonaceae</taxon>
        <taxon>Jimgerdemannia</taxon>
    </lineage>
</organism>
<dbReference type="SUPFAM" id="SSF54001">
    <property type="entry name" value="Cysteine proteinases"/>
    <property type="match status" value="1"/>
</dbReference>
<dbReference type="AlphaFoldDB" id="A0A433CZ10"/>
<keyword evidence="4" id="KW-0833">Ubl conjugation pathway</keyword>
<keyword evidence="5" id="KW-0378">Hydrolase</keyword>
<dbReference type="OrthoDB" id="18915at2759"/>
<evidence type="ECO:0000256" key="2">
    <source>
        <dbReference type="ARBA" id="ARBA00012759"/>
    </source>
</evidence>
<dbReference type="EC" id="3.4.19.12" evidence="2"/>
<dbReference type="InterPro" id="IPR019400">
    <property type="entry name" value="Peptidase_C65_otubain"/>
</dbReference>
<dbReference type="Proteomes" id="UP000268093">
    <property type="component" value="Unassembled WGS sequence"/>
</dbReference>
<evidence type="ECO:0000256" key="4">
    <source>
        <dbReference type="ARBA" id="ARBA00022786"/>
    </source>
</evidence>
<gene>
    <name evidence="7" type="ORF">BC936DRAFT_136692</name>
</gene>
<name>A0A433CZ10_9FUNG</name>
<comment type="catalytic activity">
    <reaction evidence="1">
        <text>Thiol-dependent hydrolysis of ester, thioester, amide, peptide and isopeptide bonds formed by the C-terminal Gly of ubiquitin (a 76-residue protein attached to proteins as an intracellular targeting signal).</text>
        <dbReference type="EC" id="3.4.19.12"/>
    </reaction>
</comment>
<dbReference type="InterPro" id="IPR038765">
    <property type="entry name" value="Papain-like_cys_pep_sf"/>
</dbReference>
<dbReference type="InterPro" id="IPR042467">
    <property type="entry name" value="Peptidase_C65_otubain_sub2"/>
</dbReference>
<evidence type="ECO:0000313" key="8">
    <source>
        <dbReference type="Proteomes" id="UP000268093"/>
    </source>
</evidence>
<dbReference type="GO" id="GO:0005634">
    <property type="term" value="C:nucleus"/>
    <property type="evidence" value="ECO:0007669"/>
    <property type="project" value="TreeGrafter"/>
</dbReference>
<evidence type="ECO:0000256" key="1">
    <source>
        <dbReference type="ARBA" id="ARBA00000707"/>
    </source>
</evidence>
<evidence type="ECO:0000256" key="5">
    <source>
        <dbReference type="ARBA" id="ARBA00022801"/>
    </source>
</evidence>
<dbReference type="GO" id="GO:0071108">
    <property type="term" value="P:protein K48-linked deubiquitination"/>
    <property type="evidence" value="ECO:0007669"/>
    <property type="project" value="TreeGrafter"/>
</dbReference>
<dbReference type="EMBL" id="RBNI01010254">
    <property type="protein sequence ID" value="RUP43815.1"/>
    <property type="molecule type" value="Genomic_DNA"/>
</dbReference>
<proteinExistence type="predicted"/>
<reference evidence="7 8" key="1">
    <citation type="journal article" date="2018" name="New Phytol.">
        <title>Phylogenomics of Endogonaceae and evolution of mycorrhizas within Mucoromycota.</title>
        <authorList>
            <person name="Chang Y."/>
            <person name="Desiro A."/>
            <person name="Na H."/>
            <person name="Sandor L."/>
            <person name="Lipzen A."/>
            <person name="Clum A."/>
            <person name="Barry K."/>
            <person name="Grigoriev I.V."/>
            <person name="Martin F.M."/>
            <person name="Stajich J.E."/>
            <person name="Smith M.E."/>
            <person name="Bonito G."/>
            <person name="Spatafora J.W."/>
        </authorList>
    </citation>
    <scope>NUCLEOTIDE SEQUENCE [LARGE SCALE GENOMIC DNA]</scope>
    <source>
        <strain evidence="7 8">GMNB39</strain>
    </source>
</reference>
<keyword evidence="6" id="KW-0788">Thiol protease</keyword>
<evidence type="ECO:0000256" key="3">
    <source>
        <dbReference type="ARBA" id="ARBA00022670"/>
    </source>
</evidence>
<dbReference type="InterPro" id="IPR042468">
    <property type="entry name" value="Peptidase_C65_otubain_sub1"/>
</dbReference>
<dbReference type="PANTHER" id="PTHR12931">
    <property type="entry name" value="UBIQUITIN THIOLESTERASE PROTEIN OTUB"/>
    <property type="match status" value="1"/>
</dbReference>
<evidence type="ECO:0000313" key="7">
    <source>
        <dbReference type="EMBL" id="RUP43815.1"/>
    </source>
</evidence>
<dbReference type="CDD" id="cd22749">
    <property type="entry name" value="Otubain_C65"/>
    <property type="match status" value="1"/>
</dbReference>
<dbReference type="GO" id="GO:0004843">
    <property type="term" value="F:cysteine-type deubiquitinase activity"/>
    <property type="evidence" value="ECO:0007669"/>
    <property type="project" value="UniProtKB-EC"/>
</dbReference>
<keyword evidence="8" id="KW-1185">Reference proteome</keyword>
<dbReference type="PANTHER" id="PTHR12931:SF15">
    <property type="entry name" value="UBIQUITIN THIOESTERASE OTUBAIN-LIKE"/>
    <property type="match status" value="1"/>
</dbReference>
<dbReference type="GO" id="GO:0043130">
    <property type="term" value="F:ubiquitin binding"/>
    <property type="evidence" value="ECO:0007669"/>
    <property type="project" value="TreeGrafter"/>
</dbReference>
<accession>A0A433CZ10</accession>
<dbReference type="Gene3D" id="3.30.200.60">
    <property type="entry name" value="Peptidase C65 Otubain, subdomain 1"/>
    <property type="match status" value="1"/>
</dbReference>